<sequence>MVACAVPEEVDRLHASLSDGEIELMPLGAYPFSKQYAWVQDKYGLSWQLMLVDDAEKQQRIRLKLFFSGEACGKAGAALDYYALVFDEAEKGYVNYYQEGENPEKRAVINYGELKARILFITDI</sequence>
<keyword evidence="3" id="KW-1185">Reference proteome</keyword>
<evidence type="ECO:0000259" key="1">
    <source>
        <dbReference type="Pfam" id="PF06983"/>
    </source>
</evidence>
<dbReference type="EMBL" id="SLZZ01000015">
    <property type="protein sequence ID" value="TCS77706.1"/>
    <property type="molecule type" value="Genomic_DNA"/>
</dbReference>
<dbReference type="Gene3D" id="3.30.720.110">
    <property type="match status" value="1"/>
</dbReference>
<name>A0A4R3K4M4_9FIRM</name>
<keyword evidence="2" id="KW-0808">Transferase</keyword>
<reference evidence="2 3" key="1">
    <citation type="submission" date="2019-03" db="EMBL/GenBank/DDBJ databases">
        <title>Genomic Encyclopedia of Type Strains, Phase IV (KMG-IV): sequencing the most valuable type-strain genomes for metagenomic binning, comparative biology and taxonomic classification.</title>
        <authorList>
            <person name="Goeker M."/>
        </authorList>
    </citation>
    <scope>NUCLEOTIDE SEQUENCE [LARGE SCALE GENOMIC DNA]</scope>
    <source>
        <strain evidence="2 3">DSM 29489</strain>
    </source>
</reference>
<dbReference type="InterPro" id="IPR029068">
    <property type="entry name" value="Glyas_Bleomycin-R_OHBP_Dase"/>
</dbReference>
<dbReference type="AlphaFoldDB" id="A0A4R3K4M4"/>
<dbReference type="GO" id="GO:0008168">
    <property type="term" value="F:methyltransferase activity"/>
    <property type="evidence" value="ECO:0007669"/>
    <property type="project" value="UniProtKB-KW"/>
</dbReference>
<dbReference type="SUPFAM" id="SSF54593">
    <property type="entry name" value="Glyoxalase/Bleomycin resistance protein/Dihydroxybiphenyl dioxygenase"/>
    <property type="match status" value="1"/>
</dbReference>
<keyword evidence="2" id="KW-0489">Methyltransferase</keyword>
<comment type="caution">
    <text evidence="2">The sequence shown here is derived from an EMBL/GenBank/DDBJ whole genome shotgun (WGS) entry which is preliminary data.</text>
</comment>
<evidence type="ECO:0000313" key="2">
    <source>
        <dbReference type="EMBL" id="TCS77706.1"/>
    </source>
</evidence>
<dbReference type="Proteomes" id="UP000295726">
    <property type="component" value="Unassembled WGS sequence"/>
</dbReference>
<proteinExistence type="predicted"/>
<feature type="domain" description="PhnB-like" evidence="1">
    <location>
        <begin position="1"/>
        <end position="49"/>
    </location>
</feature>
<dbReference type="OrthoDB" id="9806473at2"/>
<dbReference type="Pfam" id="PF06983">
    <property type="entry name" value="3-dmu-9_3-mt"/>
    <property type="match status" value="1"/>
</dbReference>
<evidence type="ECO:0000313" key="3">
    <source>
        <dbReference type="Proteomes" id="UP000295726"/>
    </source>
</evidence>
<accession>A0A4R3K4M4</accession>
<keyword evidence="2" id="KW-0830">Ubiquinone</keyword>
<dbReference type="GO" id="GO:0032259">
    <property type="term" value="P:methylation"/>
    <property type="evidence" value="ECO:0007669"/>
    <property type="project" value="UniProtKB-KW"/>
</dbReference>
<dbReference type="InterPro" id="IPR028973">
    <property type="entry name" value="PhnB-like"/>
</dbReference>
<gene>
    <name evidence="2" type="ORF">EDD59_11523</name>
</gene>
<organism evidence="2 3">
    <name type="scientific">Muricomes intestini</name>
    <dbReference type="NCBI Taxonomy" id="1796634"/>
    <lineage>
        <taxon>Bacteria</taxon>
        <taxon>Bacillati</taxon>
        <taxon>Bacillota</taxon>
        <taxon>Clostridia</taxon>
        <taxon>Lachnospirales</taxon>
        <taxon>Lachnospiraceae</taxon>
        <taxon>Muricomes</taxon>
    </lineage>
</organism>
<protein>
    <submittedName>
        <fullName evidence="2">3-demethylubiquinone-9 3-methyltransferase</fullName>
    </submittedName>
</protein>